<dbReference type="EMBL" id="JAACFV010000018">
    <property type="protein sequence ID" value="KAF7511673.1"/>
    <property type="molecule type" value="Genomic_DNA"/>
</dbReference>
<comment type="caution">
    <text evidence="2">The sequence shown here is derived from an EMBL/GenBank/DDBJ whole genome shotgun (WGS) entry which is preliminary data.</text>
</comment>
<protein>
    <submittedName>
        <fullName evidence="2">Uncharacterized protein</fullName>
    </submittedName>
</protein>
<sequence length="123" mass="13794">MLYYIERAGSHWALEQPPLALAEPNALADDDNDDDNESLDGFLMFHQRCMHPQVSKHVKRPPLPPGKDIRGRESAGHVLSFPAMVKNWISRSYTLQEDPAGQTVNNLSHPSHPSHLISHNPSI</sequence>
<dbReference type="Proteomes" id="UP000606974">
    <property type="component" value="Unassembled WGS sequence"/>
</dbReference>
<evidence type="ECO:0000256" key="1">
    <source>
        <dbReference type="SAM" id="MobiDB-lite"/>
    </source>
</evidence>
<accession>A0A8H7AM50</accession>
<evidence type="ECO:0000313" key="2">
    <source>
        <dbReference type="EMBL" id="KAF7511673.1"/>
    </source>
</evidence>
<name>A0A8H7AM50_9EURO</name>
<feature type="compositionally biased region" description="Low complexity" evidence="1">
    <location>
        <begin position="105"/>
        <end position="123"/>
    </location>
</feature>
<organism evidence="2 3">
    <name type="scientific">Endocarpon pusillum</name>
    <dbReference type="NCBI Taxonomy" id="364733"/>
    <lineage>
        <taxon>Eukaryota</taxon>
        <taxon>Fungi</taxon>
        <taxon>Dikarya</taxon>
        <taxon>Ascomycota</taxon>
        <taxon>Pezizomycotina</taxon>
        <taxon>Eurotiomycetes</taxon>
        <taxon>Chaetothyriomycetidae</taxon>
        <taxon>Verrucariales</taxon>
        <taxon>Verrucariaceae</taxon>
        <taxon>Endocarpon</taxon>
    </lineage>
</organism>
<gene>
    <name evidence="2" type="ORF">GJ744_003836</name>
</gene>
<dbReference type="AlphaFoldDB" id="A0A8H7AM50"/>
<feature type="region of interest" description="Disordered" evidence="1">
    <location>
        <begin position="100"/>
        <end position="123"/>
    </location>
</feature>
<keyword evidence="3" id="KW-1185">Reference proteome</keyword>
<proteinExistence type="predicted"/>
<reference evidence="2" key="1">
    <citation type="submission" date="2020-02" db="EMBL/GenBank/DDBJ databases">
        <authorList>
            <person name="Palmer J.M."/>
        </authorList>
    </citation>
    <scope>NUCLEOTIDE SEQUENCE</scope>
    <source>
        <strain evidence="2">EPUS1.4</strain>
        <tissue evidence="2">Thallus</tissue>
    </source>
</reference>
<feature type="region of interest" description="Disordered" evidence="1">
    <location>
        <begin position="53"/>
        <end position="72"/>
    </location>
</feature>
<evidence type="ECO:0000313" key="3">
    <source>
        <dbReference type="Proteomes" id="UP000606974"/>
    </source>
</evidence>